<proteinExistence type="predicted"/>
<keyword evidence="2" id="KW-1185">Reference proteome</keyword>
<evidence type="ECO:0000313" key="2">
    <source>
        <dbReference type="Proteomes" id="UP001596267"/>
    </source>
</evidence>
<dbReference type="EMBL" id="JBHSTQ010000003">
    <property type="protein sequence ID" value="MFC6385956.1"/>
    <property type="molecule type" value="Genomic_DNA"/>
</dbReference>
<protein>
    <recommendedName>
        <fullName evidence="3">Glucuronosyltransferase</fullName>
    </recommendedName>
</protein>
<evidence type="ECO:0000313" key="1">
    <source>
        <dbReference type="EMBL" id="MFC6385956.1"/>
    </source>
</evidence>
<reference evidence="2" key="1">
    <citation type="journal article" date="2019" name="Int. J. Syst. Evol. Microbiol.">
        <title>The Global Catalogue of Microorganisms (GCM) 10K type strain sequencing project: providing services to taxonomists for standard genome sequencing and annotation.</title>
        <authorList>
            <consortium name="The Broad Institute Genomics Platform"/>
            <consortium name="The Broad Institute Genome Sequencing Center for Infectious Disease"/>
            <person name="Wu L."/>
            <person name="Ma J."/>
        </authorList>
    </citation>
    <scope>NUCLEOTIDE SEQUENCE [LARGE SCALE GENOMIC DNA]</scope>
    <source>
        <strain evidence="2">CCUG 42001</strain>
    </source>
</reference>
<accession>A0ABW1WC64</accession>
<sequence length="150" mass="17280">MRKLHNDIGYILQSQSLAPDSDQFKTIYKHFSNMLPSAVQREVDFLRTYHVDLVIGDIPPAPFRAAQIVGIPSIGISNFAWYTAYMSFLDNTELQPLYNCYVDMDYFFSLAGNDEKGWGHKGNQSFDFFSRSPEMELYIEFESALTHLTI</sequence>
<gene>
    <name evidence="1" type="ORF">ACFP7A_05015</name>
</gene>
<dbReference type="RefSeq" id="WP_381451486.1">
    <property type="nucleotide sequence ID" value="NZ_JBHSTQ010000003.1"/>
</dbReference>
<organism evidence="1 2">
    <name type="scientific">Sporolactobacillus kofuensis</name>
    <dbReference type="NCBI Taxonomy" id="269672"/>
    <lineage>
        <taxon>Bacteria</taxon>
        <taxon>Bacillati</taxon>
        <taxon>Bacillota</taxon>
        <taxon>Bacilli</taxon>
        <taxon>Bacillales</taxon>
        <taxon>Sporolactobacillaceae</taxon>
        <taxon>Sporolactobacillus</taxon>
    </lineage>
</organism>
<comment type="caution">
    <text evidence="1">The sequence shown here is derived from an EMBL/GenBank/DDBJ whole genome shotgun (WGS) entry which is preliminary data.</text>
</comment>
<dbReference type="Proteomes" id="UP001596267">
    <property type="component" value="Unassembled WGS sequence"/>
</dbReference>
<name>A0ABW1WC64_9BACL</name>
<evidence type="ECO:0008006" key="3">
    <source>
        <dbReference type="Google" id="ProtNLM"/>
    </source>
</evidence>